<dbReference type="GO" id="GO:0005886">
    <property type="term" value="C:plasma membrane"/>
    <property type="evidence" value="ECO:0007669"/>
    <property type="project" value="UniProtKB-SubCell"/>
</dbReference>
<feature type="transmembrane region" description="Helical" evidence="8">
    <location>
        <begin position="300"/>
        <end position="318"/>
    </location>
</feature>
<accession>K2QXT4</accession>
<dbReference type="Proteomes" id="UP000007360">
    <property type="component" value="Unassembled WGS sequence"/>
</dbReference>
<evidence type="ECO:0000313" key="10">
    <source>
        <dbReference type="EMBL" id="EKF85113.1"/>
    </source>
</evidence>
<dbReference type="AlphaFoldDB" id="K2QXT4"/>
<evidence type="ECO:0000259" key="9">
    <source>
        <dbReference type="Pfam" id="PF13231"/>
    </source>
</evidence>
<dbReference type="RefSeq" id="WP_004031641.1">
    <property type="nucleotide sequence ID" value="NZ_AMPO01000010.1"/>
</dbReference>
<proteinExistence type="predicted"/>
<dbReference type="GO" id="GO:0016763">
    <property type="term" value="F:pentosyltransferase activity"/>
    <property type="evidence" value="ECO:0007669"/>
    <property type="project" value="TreeGrafter"/>
</dbReference>
<keyword evidence="2" id="KW-1003">Cell membrane</keyword>
<name>K2QXT4_METFP</name>
<dbReference type="EMBL" id="AMPO01000010">
    <property type="protein sequence ID" value="EKF85113.1"/>
    <property type="molecule type" value="Genomic_DNA"/>
</dbReference>
<comment type="caution">
    <text evidence="10">The sequence shown here is derived from an EMBL/GenBank/DDBJ whole genome shotgun (WGS) entry which is preliminary data.</text>
</comment>
<feature type="domain" description="Glycosyltransferase RgtA/B/C/D-like" evidence="9">
    <location>
        <begin position="74"/>
        <end position="222"/>
    </location>
</feature>
<protein>
    <recommendedName>
        <fullName evidence="9">Glycosyltransferase RgtA/B/C/D-like domain-containing protein</fullName>
    </recommendedName>
</protein>
<feature type="transmembrane region" description="Helical" evidence="8">
    <location>
        <begin position="330"/>
        <end position="352"/>
    </location>
</feature>
<dbReference type="InterPro" id="IPR038731">
    <property type="entry name" value="RgtA/B/C-like"/>
</dbReference>
<dbReference type="PATRIC" id="fig|1204725.3.peg.2185"/>
<evidence type="ECO:0000256" key="2">
    <source>
        <dbReference type="ARBA" id="ARBA00022475"/>
    </source>
</evidence>
<evidence type="ECO:0000256" key="4">
    <source>
        <dbReference type="ARBA" id="ARBA00022679"/>
    </source>
</evidence>
<sequence length="575" mass="64662">MDEDKKKGNIISRGLLQICDNPLILLILITLGVISYIISIQMRIGVPYWDVFNYLNNALYFAGMNSGSVSLFLPPLIPILTSLIFRLGYVSINAIFLVSGFIFLIGVIGFYFLLKERFNPIQSFAGSILFISIPVISSWIVSGGIDIPGVVFSVWTVYFLITGLKKDSRLLYLVLPTLIIAMMARYTSGLIIIPLCFYILINLNDFRRIETFKKIVTGILIEFGVLIAGVLYFFVKMGAGASILNLIFAVATATSTGAGDVAYNPNNLYYLQNLLNYISLGPLQGTYQQILNPSLGVPSIISYLITIITAVGLLIYIYNGAKSRFEEVDLTASKALILKSTLITVLIVGFIISFYYQSLIISEILLFSTLYTIYRFLFTGKNTPINSKAGLDFMFLSWFAAFLIFHSILPFKVDRYFITMAPAMVYFIILGLSEFIKFVYRIKPGVKLSSSRKCGVWIIIALILLFSATATYTGHAPKKTFTLDISSASNWLTDYDPDYQNKNIRSDYPNAVGWYLKMDILGAYPRLYNTTSEFNDYLTSNDVDYFIDSTNQNHPNLESYKIIKTFGVVVLYQRV</sequence>
<dbReference type="GO" id="GO:0008610">
    <property type="term" value="P:lipid biosynthetic process"/>
    <property type="evidence" value="ECO:0007669"/>
    <property type="project" value="UniProtKB-ARBA"/>
</dbReference>
<keyword evidence="6 8" id="KW-1133">Transmembrane helix</keyword>
<gene>
    <name evidence="10" type="ORF">A994_10859</name>
</gene>
<feature type="transmembrane region" description="Helical" evidence="8">
    <location>
        <begin position="415"/>
        <end position="433"/>
    </location>
</feature>
<keyword evidence="11" id="KW-1185">Reference proteome</keyword>
<feature type="transmembrane region" description="Helical" evidence="8">
    <location>
        <begin position="92"/>
        <end position="114"/>
    </location>
</feature>
<feature type="transmembrane region" description="Helical" evidence="8">
    <location>
        <begin position="389"/>
        <end position="409"/>
    </location>
</feature>
<keyword evidence="3" id="KW-0328">Glycosyltransferase</keyword>
<reference evidence="10 11" key="1">
    <citation type="journal article" date="2012" name="J. Bacteriol.">
        <title>Draft genome sequence of Methanobacterium formicicum DSM 3637, an archaebacterium isolated from the methane producer amoeba Pelomyxa palustris.</title>
        <authorList>
            <person name="Gutierrez G."/>
        </authorList>
    </citation>
    <scope>NUCLEOTIDE SEQUENCE [LARGE SCALE GENOMIC DNA]</scope>
    <source>
        <strain evidence="11">DSM 3637 / PP1</strain>
    </source>
</reference>
<dbReference type="PANTHER" id="PTHR33908">
    <property type="entry name" value="MANNOSYLTRANSFERASE YKCB-RELATED"/>
    <property type="match status" value="1"/>
</dbReference>
<evidence type="ECO:0000256" key="1">
    <source>
        <dbReference type="ARBA" id="ARBA00004651"/>
    </source>
</evidence>
<keyword evidence="4" id="KW-0808">Transferase</keyword>
<feature type="transmembrane region" description="Helical" evidence="8">
    <location>
        <begin position="58"/>
        <end position="80"/>
    </location>
</feature>
<evidence type="ECO:0000313" key="11">
    <source>
        <dbReference type="Proteomes" id="UP000007360"/>
    </source>
</evidence>
<feature type="transmembrane region" description="Helical" evidence="8">
    <location>
        <begin position="215"/>
        <end position="235"/>
    </location>
</feature>
<comment type="subcellular location">
    <subcellularLocation>
        <location evidence="1">Cell membrane</location>
        <topology evidence="1">Multi-pass membrane protein</topology>
    </subcellularLocation>
</comment>
<evidence type="ECO:0000256" key="6">
    <source>
        <dbReference type="ARBA" id="ARBA00022989"/>
    </source>
</evidence>
<feature type="transmembrane region" description="Helical" evidence="8">
    <location>
        <begin position="170"/>
        <end position="203"/>
    </location>
</feature>
<keyword evidence="7 8" id="KW-0472">Membrane</keyword>
<feature type="transmembrane region" description="Helical" evidence="8">
    <location>
        <begin position="454"/>
        <end position="472"/>
    </location>
</feature>
<dbReference type="PANTHER" id="PTHR33908:SF11">
    <property type="entry name" value="MEMBRANE PROTEIN"/>
    <property type="match status" value="1"/>
</dbReference>
<dbReference type="InterPro" id="IPR050297">
    <property type="entry name" value="LipidA_mod_glycosyltrf_83"/>
</dbReference>
<evidence type="ECO:0000256" key="3">
    <source>
        <dbReference type="ARBA" id="ARBA00022676"/>
    </source>
</evidence>
<dbReference type="Pfam" id="PF13231">
    <property type="entry name" value="PMT_2"/>
    <property type="match status" value="1"/>
</dbReference>
<keyword evidence="5 8" id="KW-0812">Transmembrane</keyword>
<evidence type="ECO:0000256" key="5">
    <source>
        <dbReference type="ARBA" id="ARBA00022692"/>
    </source>
</evidence>
<feature type="transmembrane region" description="Helical" evidence="8">
    <location>
        <begin position="21"/>
        <end position="38"/>
    </location>
</feature>
<feature type="transmembrane region" description="Helical" evidence="8">
    <location>
        <begin position="358"/>
        <end position="377"/>
    </location>
</feature>
<evidence type="ECO:0000256" key="8">
    <source>
        <dbReference type="SAM" id="Phobius"/>
    </source>
</evidence>
<organism evidence="10 11">
    <name type="scientific">Methanobacterium formicicum (strain DSM 3637 / PP1)</name>
    <dbReference type="NCBI Taxonomy" id="1204725"/>
    <lineage>
        <taxon>Archaea</taxon>
        <taxon>Methanobacteriati</taxon>
        <taxon>Methanobacteriota</taxon>
        <taxon>Methanomada group</taxon>
        <taxon>Methanobacteria</taxon>
        <taxon>Methanobacteriales</taxon>
        <taxon>Methanobacteriaceae</taxon>
        <taxon>Methanobacterium</taxon>
    </lineage>
</organism>
<evidence type="ECO:0000256" key="7">
    <source>
        <dbReference type="ARBA" id="ARBA00023136"/>
    </source>
</evidence>
<feature type="transmembrane region" description="Helical" evidence="8">
    <location>
        <begin position="147"/>
        <end position="164"/>
    </location>
</feature>